<evidence type="ECO:0000313" key="6">
    <source>
        <dbReference type="Proteomes" id="UP000183700"/>
    </source>
</evidence>
<dbReference type="PANTHER" id="PTHR42789:SF1">
    <property type="entry name" value="D-ISOMER SPECIFIC 2-HYDROXYACID DEHYDROGENASE FAMILY PROTEIN (AFU_ORTHOLOGUE AFUA_6G10090)"/>
    <property type="match status" value="1"/>
</dbReference>
<dbReference type="PANTHER" id="PTHR42789">
    <property type="entry name" value="D-ISOMER SPECIFIC 2-HYDROXYACID DEHYDROGENASE FAMILY PROTEIN (AFU_ORTHOLOGUE AFUA_6G10090)"/>
    <property type="match status" value="1"/>
</dbReference>
<feature type="domain" description="D-isomer specific 2-hydroxyacid dehydrogenase NAD-binding" evidence="4">
    <location>
        <begin position="131"/>
        <end position="311"/>
    </location>
</feature>
<keyword evidence="3" id="KW-0520">NAD</keyword>
<organism evidence="5 6">
    <name type="scientific">Enterococcus devriesei</name>
    <dbReference type="NCBI Taxonomy" id="319970"/>
    <lineage>
        <taxon>Bacteria</taxon>
        <taxon>Bacillati</taxon>
        <taxon>Bacillota</taxon>
        <taxon>Bacilli</taxon>
        <taxon>Lactobacillales</taxon>
        <taxon>Enterococcaceae</taxon>
        <taxon>Enterococcus</taxon>
    </lineage>
</organism>
<proteinExistence type="inferred from homology"/>
<dbReference type="AlphaFoldDB" id="A0A1L8SS85"/>
<evidence type="ECO:0000313" key="5">
    <source>
        <dbReference type="EMBL" id="OJG34793.1"/>
    </source>
</evidence>
<accession>A0A1L8SS85</accession>
<dbReference type="Gene3D" id="3.40.50.720">
    <property type="entry name" value="NAD(P)-binding Rossmann-like Domain"/>
    <property type="match status" value="2"/>
</dbReference>
<dbReference type="InterPro" id="IPR029753">
    <property type="entry name" value="D-isomer_DH_CS"/>
</dbReference>
<dbReference type="EMBL" id="JXKM01000012">
    <property type="protein sequence ID" value="OJG34793.1"/>
    <property type="molecule type" value="Genomic_DNA"/>
</dbReference>
<keyword evidence="6" id="KW-1185">Reference proteome</keyword>
<name>A0A1L8SS85_9ENTE</name>
<evidence type="ECO:0000256" key="2">
    <source>
        <dbReference type="ARBA" id="ARBA00023002"/>
    </source>
</evidence>
<dbReference type="SUPFAM" id="SSF52283">
    <property type="entry name" value="Formate/glycerate dehydrogenase catalytic domain-like"/>
    <property type="match status" value="1"/>
</dbReference>
<dbReference type="STRING" id="319970.RV00_GL000675"/>
<comment type="similarity">
    <text evidence="1">Belongs to the D-isomer specific 2-hydroxyacid dehydrogenase family.</text>
</comment>
<dbReference type="CDD" id="cd12171">
    <property type="entry name" value="2-Hacid_dh_10"/>
    <property type="match status" value="1"/>
</dbReference>
<comment type="caution">
    <text evidence="5">The sequence shown here is derived from an EMBL/GenBank/DDBJ whole genome shotgun (WGS) entry which is preliminary data.</text>
</comment>
<sequence>MIGDPFVSAENLAKAAAKLAIDPPIDIYQFDWCPELSRSEFREIIKKLERNGPSGFDLPAGVLEVLPQVEYLLVHLAPISATTIAKAERLKMIGTCRGGLEHLDLAAIREKKHIPIINVIRNAEPVADFTIGLMYATVRNIAAAAIQVKQGKWPQSFANDSYKSSFSNMKVGLVGLGHIGKIVAKRLNALGMSVSAFDPFAKQADLTAEGCLVNLCSLEELFQNSDVVSLHLRVVPETENLIDASLLKLMKPSAYLINTARPEILNQKDFIEVLQTGKIAGAGIDVMWQEPIDPDDPLLSLDNVVITSHIAGDTVDAIERSPQLLQRTINQYLEKP</sequence>
<dbReference type="FunFam" id="3.40.50.720:FF:000203">
    <property type="entry name" value="D-3-phosphoglycerate dehydrogenase (SerA)"/>
    <property type="match status" value="1"/>
</dbReference>
<gene>
    <name evidence="5" type="ORF">RV00_GL000675</name>
</gene>
<protein>
    <recommendedName>
        <fullName evidence="4">D-isomer specific 2-hydroxyacid dehydrogenase NAD-binding domain-containing protein</fullName>
    </recommendedName>
</protein>
<dbReference type="InterPro" id="IPR050857">
    <property type="entry name" value="D-2-hydroxyacid_DH"/>
</dbReference>
<dbReference type="InterPro" id="IPR036291">
    <property type="entry name" value="NAD(P)-bd_dom_sf"/>
</dbReference>
<dbReference type="InterPro" id="IPR006140">
    <property type="entry name" value="D-isomer_DH_NAD-bd"/>
</dbReference>
<dbReference type="Pfam" id="PF02826">
    <property type="entry name" value="2-Hacid_dh_C"/>
    <property type="match status" value="1"/>
</dbReference>
<dbReference type="GO" id="GO:0016616">
    <property type="term" value="F:oxidoreductase activity, acting on the CH-OH group of donors, NAD or NADP as acceptor"/>
    <property type="evidence" value="ECO:0007669"/>
    <property type="project" value="InterPro"/>
</dbReference>
<dbReference type="GO" id="GO:0051287">
    <property type="term" value="F:NAD binding"/>
    <property type="evidence" value="ECO:0007669"/>
    <property type="project" value="InterPro"/>
</dbReference>
<reference evidence="5 6" key="1">
    <citation type="submission" date="2014-12" db="EMBL/GenBank/DDBJ databases">
        <title>Draft genome sequences of 29 type strains of Enterococci.</title>
        <authorList>
            <person name="Zhong Z."/>
            <person name="Sun Z."/>
            <person name="Liu W."/>
            <person name="Zhang W."/>
            <person name="Zhang H."/>
        </authorList>
    </citation>
    <scope>NUCLEOTIDE SEQUENCE [LARGE SCALE GENOMIC DNA]</scope>
    <source>
        <strain evidence="5 6">DSM 22802</strain>
    </source>
</reference>
<dbReference type="SUPFAM" id="SSF51735">
    <property type="entry name" value="NAD(P)-binding Rossmann-fold domains"/>
    <property type="match status" value="1"/>
</dbReference>
<evidence type="ECO:0000259" key="4">
    <source>
        <dbReference type="Pfam" id="PF02826"/>
    </source>
</evidence>
<dbReference type="Proteomes" id="UP000183700">
    <property type="component" value="Unassembled WGS sequence"/>
</dbReference>
<keyword evidence="2" id="KW-0560">Oxidoreductase</keyword>
<evidence type="ECO:0000256" key="3">
    <source>
        <dbReference type="ARBA" id="ARBA00023027"/>
    </source>
</evidence>
<evidence type="ECO:0000256" key="1">
    <source>
        <dbReference type="ARBA" id="ARBA00005854"/>
    </source>
</evidence>
<dbReference type="PROSITE" id="PS00671">
    <property type="entry name" value="D_2_HYDROXYACID_DH_3"/>
    <property type="match status" value="1"/>
</dbReference>